<dbReference type="SUPFAM" id="SSF55729">
    <property type="entry name" value="Acyl-CoA N-acyltransferases (Nat)"/>
    <property type="match status" value="1"/>
</dbReference>
<evidence type="ECO:0000313" key="2">
    <source>
        <dbReference type="EMBL" id="RWU10339.1"/>
    </source>
</evidence>
<proteinExistence type="predicted"/>
<organism evidence="2 3">
    <name type="scientific">Pedobacter chitinilyticus</name>
    <dbReference type="NCBI Taxonomy" id="2233776"/>
    <lineage>
        <taxon>Bacteria</taxon>
        <taxon>Pseudomonadati</taxon>
        <taxon>Bacteroidota</taxon>
        <taxon>Sphingobacteriia</taxon>
        <taxon>Sphingobacteriales</taxon>
        <taxon>Sphingobacteriaceae</taxon>
        <taxon>Pedobacter</taxon>
    </lineage>
</organism>
<dbReference type="Pfam" id="PF00583">
    <property type="entry name" value="Acetyltransf_1"/>
    <property type="match status" value="1"/>
</dbReference>
<keyword evidence="2" id="KW-0808">Transferase</keyword>
<name>A0A3S3SU06_9SPHI</name>
<dbReference type="Proteomes" id="UP000284120">
    <property type="component" value="Unassembled WGS sequence"/>
</dbReference>
<comment type="caution">
    <text evidence="2">The sequence shown here is derived from an EMBL/GenBank/DDBJ whole genome shotgun (WGS) entry which is preliminary data.</text>
</comment>
<dbReference type="AlphaFoldDB" id="A0A3S3SU06"/>
<evidence type="ECO:0000313" key="3">
    <source>
        <dbReference type="Proteomes" id="UP000284120"/>
    </source>
</evidence>
<dbReference type="OrthoDB" id="8116556at2"/>
<evidence type="ECO:0000259" key="1">
    <source>
        <dbReference type="PROSITE" id="PS51186"/>
    </source>
</evidence>
<dbReference type="InterPro" id="IPR016181">
    <property type="entry name" value="Acyl_CoA_acyltransferase"/>
</dbReference>
<protein>
    <submittedName>
        <fullName evidence="2">GNAT family N-acetyltransferase</fullName>
    </submittedName>
</protein>
<dbReference type="EMBL" id="SAYW01000001">
    <property type="protein sequence ID" value="RWU10339.1"/>
    <property type="molecule type" value="Genomic_DNA"/>
</dbReference>
<dbReference type="Gene3D" id="3.40.630.30">
    <property type="match status" value="1"/>
</dbReference>
<keyword evidence="3" id="KW-1185">Reference proteome</keyword>
<reference evidence="2 3" key="1">
    <citation type="submission" date="2018-06" db="EMBL/GenBank/DDBJ databases">
        <title>Pedobacter endophyticus sp. nov., an endophytic bacterium isolated from a leaf of Triticum aestivum.</title>
        <authorList>
            <person name="Zhang L."/>
        </authorList>
    </citation>
    <scope>NUCLEOTIDE SEQUENCE [LARGE SCALE GENOMIC DNA]</scope>
    <source>
        <strain evidence="2 3">CM134L-2</strain>
    </source>
</reference>
<dbReference type="PROSITE" id="PS51186">
    <property type="entry name" value="GNAT"/>
    <property type="match status" value="1"/>
</dbReference>
<dbReference type="CDD" id="cd04301">
    <property type="entry name" value="NAT_SF"/>
    <property type="match status" value="1"/>
</dbReference>
<gene>
    <name evidence="2" type="ORF">DPV69_03070</name>
</gene>
<accession>A0A3S3SU06</accession>
<dbReference type="GO" id="GO:0016747">
    <property type="term" value="F:acyltransferase activity, transferring groups other than amino-acyl groups"/>
    <property type="evidence" value="ECO:0007669"/>
    <property type="project" value="InterPro"/>
</dbReference>
<feature type="domain" description="N-acetyltransferase" evidence="1">
    <location>
        <begin position="24"/>
        <end position="178"/>
    </location>
</feature>
<dbReference type="InterPro" id="IPR000182">
    <property type="entry name" value="GNAT_dom"/>
</dbReference>
<sequence>MREITFRLLKQNELIRIKEIDRTENIFEYYEYKDGELIIKSVHDLVNSFDEAELQEMIQRQHLLIANGGKVIAAFSDDKLIGVASVERKRRGKKQHYCKMDILYVSNSYRGNKIGHQLVRKCVKIATTFGAEKLYISATPTKATVDFYLKEGASLVEEIDEELFELEPFDIHLELKVN</sequence>
<dbReference type="RefSeq" id="WP_113646546.1">
    <property type="nucleotide sequence ID" value="NZ_SAYW01000001.1"/>
</dbReference>